<dbReference type="Gene3D" id="1.20.58.60">
    <property type="match status" value="1"/>
</dbReference>
<dbReference type="CDD" id="cd11856">
    <property type="entry name" value="SH3_p47phox_like"/>
    <property type="match status" value="1"/>
</dbReference>
<dbReference type="AlphaFoldDB" id="A0A1X7U469"/>
<dbReference type="Gene3D" id="2.30.30.40">
    <property type="entry name" value="SH3 Domains"/>
    <property type="match status" value="1"/>
</dbReference>
<dbReference type="SMART" id="SM00326">
    <property type="entry name" value="SH3"/>
    <property type="match status" value="1"/>
</dbReference>
<keyword evidence="9" id="KW-1185">Reference proteome</keyword>
<dbReference type="GO" id="GO:0019898">
    <property type="term" value="C:extrinsic component of membrane"/>
    <property type="evidence" value="ECO:0007669"/>
    <property type="project" value="TreeGrafter"/>
</dbReference>
<organism evidence="8">
    <name type="scientific">Amphimedon queenslandica</name>
    <name type="common">Sponge</name>
    <dbReference type="NCBI Taxonomy" id="400682"/>
    <lineage>
        <taxon>Eukaryota</taxon>
        <taxon>Metazoa</taxon>
        <taxon>Porifera</taxon>
        <taxon>Demospongiae</taxon>
        <taxon>Heteroscleromorpha</taxon>
        <taxon>Haplosclerida</taxon>
        <taxon>Niphatidae</taxon>
        <taxon>Amphimedon</taxon>
    </lineage>
</organism>
<name>A0A1X7U469_AMPQE</name>
<dbReference type="InterPro" id="IPR001452">
    <property type="entry name" value="SH3_domain"/>
</dbReference>
<evidence type="ECO:0000256" key="2">
    <source>
        <dbReference type="ARBA" id="ARBA00022658"/>
    </source>
</evidence>
<dbReference type="EnsemblMetazoa" id="Aqu2.1.22697_001">
    <property type="protein sequence ID" value="Aqu2.1.22697_001"/>
    <property type="gene ID" value="Aqu2.1.22697"/>
</dbReference>
<keyword evidence="1 3" id="KW-0728">SH3 domain</keyword>
<evidence type="ECO:0000256" key="4">
    <source>
        <dbReference type="SAM" id="MobiDB-lite"/>
    </source>
</evidence>
<reference evidence="9" key="1">
    <citation type="journal article" date="2010" name="Nature">
        <title>The Amphimedon queenslandica genome and the evolution of animal complexity.</title>
        <authorList>
            <person name="Srivastava M."/>
            <person name="Simakov O."/>
            <person name="Chapman J."/>
            <person name="Fahey B."/>
            <person name="Gauthier M.E."/>
            <person name="Mitros T."/>
            <person name="Richards G.S."/>
            <person name="Conaco C."/>
            <person name="Dacre M."/>
            <person name="Hellsten U."/>
            <person name="Larroux C."/>
            <person name="Putnam N.H."/>
            <person name="Stanke M."/>
            <person name="Adamska M."/>
            <person name="Darling A."/>
            <person name="Degnan S.M."/>
            <person name="Oakley T.H."/>
            <person name="Plachetzki D.C."/>
            <person name="Zhai Y."/>
            <person name="Adamski M."/>
            <person name="Calcino A."/>
            <person name="Cummins S.F."/>
            <person name="Goodstein D.M."/>
            <person name="Harris C."/>
            <person name="Jackson D.J."/>
            <person name="Leys S.P."/>
            <person name="Shu S."/>
            <person name="Woodcroft B.J."/>
            <person name="Vervoort M."/>
            <person name="Kosik K.S."/>
            <person name="Manning G."/>
            <person name="Degnan B.M."/>
            <person name="Rokhsar D.S."/>
        </authorList>
    </citation>
    <scope>NUCLEOTIDE SEQUENCE [LARGE SCALE GENOMIC DNA]</scope>
</reference>
<feature type="compositionally biased region" description="Basic and acidic residues" evidence="4">
    <location>
        <begin position="1"/>
        <end position="25"/>
    </location>
</feature>
<dbReference type="SUPFAM" id="SSF50729">
    <property type="entry name" value="PH domain-like"/>
    <property type="match status" value="1"/>
</dbReference>
<dbReference type="InterPro" id="IPR051336">
    <property type="entry name" value="RhoGEF_Guanine_NuclExch_SF"/>
</dbReference>
<evidence type="ECO:0000259" key="6">
    <source>
        <dbReference type="PROSITE" id="PS50003"/>
    </source>
</evidence>
<dbReference type="Gene3D" id="1.20.900.10">
    <property type="entry name" value="Dbl homology (DH) domain"/>
    <property type="match status" value="1"/>
</dbReference>
<dbReference type="InterPro" id="IPR055251">
    <property type="entry name" value="SOS1_NGEF_PH"/>
</dbReference>
<dbReference type="InterPro" id="IPR001849">
    <property type="entry name" value="PH_domain"/>
</dbReference>
<dbReference type="GO" id="GO:0035556">
    <property type="term" value="P:intracellular signal transduction"/>
    <property type="evidence" value="ECO:0007669"/>
    <property type="project" value="InterPro"/>
</dbReference>
<dbReference type="InParanoid" id="A0A1X7U469"/>
<gene>
    <name evidence="8" type="primary">100634239</name>
</gene>
<dbReference type="KEGG" id="aqu:100634239"/>
<evidence type="ECO:0000313" key="9">
    <source>
        <dbReference type="Proteomes" id="UP000007879"/>
    </source>
</evidence>
<dbReference type="PANTHER" id="PTHR22826">
    <property type="entry name" value="RHO GUANINE EXCHANGE FACTOR-RELATED"/>
    <property type="match status" value="1"/>
</dbReference>
<keyword evidence="2" id="KW-0344">Guanine-nucleotide releasing factor</keyword>
<dbReference type="Pfam" id="PF07653">
    <property type="entry name" value="SH3_2"/>
    <property type="match status" value="1"/>
</dbReference>
<dbReference type="Pfam" id="PF22697">
    <property type="entry name" value="SOS1_NGEF_PH"/>
    <property type="match status" value="1"/>
</dbReference>
<dbReference type="Gene3D" id="2.30.29.30">
    <property type="entry name" value="Pleckstrin-homology domain (PH domain)/Phosphotyrosine-binding domain (PTB)"/>
    <property type="match status" value="1"/>
</dbReference>
<dbReference type="PROSITE" id="PS50002">
    <property type="entry name" value="SH3"/>
    <property type="match status" value="1"/>
</dbReference>
<dbReference type="SMART" id="SM00325">
    <property type="entry name" value="RhoGEF"/>
    <property type="match status" value="1"/>
</dbReference>
<evidence type="ECO:0000256" key="1">
    <source>
        <dbReference type="ARBA" id="ARBA00022443"/>
    </source>
</evidence>
<reference evidence="8" key="2">
    <citation type="submission" date="2017-05" db="UniProtKB">
        <authorList>
            <consortium name="EnsemblMetazoa"/>
        </authorList>
    </citation>
    <scope>IDENTIFICATION</scope>
</reference>
<dbReference type="eggNOG" id="KOG4240">
    <property type="taxonomic scope" value="Eukaryota"/>
</dbReference>
<dbReference type="GO" id="GO:0005737">
    <property type="term" value="C:cytoplasm"/>
    <property type="evidence" value="ECO:0007669"/>
    <property type="project" value="TreeGrafter"/>
</dbReference>
<dbReference type="InterPro" id="IPR001331">
    <property type="entry name" value="GDS_CDC24_CS"/>
</dbReference>
<dbReference type="CDD" id="cd00160">
    <property type="entry name" value="RhoGEF"/>
    <property type="match status" value="1"/>
</dbReference>
<dbReference type="EnsemblMetazoa" id="XM_020000539.1">
    <property type="protein sequence ID" value="XP_019856098.1"/>
    <property type="gene ID" value="LOC100634239"/>
</dbReference>
<dbReference type="InterPro" id="IPR036028">
    <property type="entry name" value="SH3-like_dom_sf"/>
</dbReference>
<feature type="region of interest" description="Disordered" evidence="4">
    <location>
        <begin position="1044"/>
        <end position="1069"/>
    </location>
</feature>
<protein>
    <submittedName>
        <fullName evidence="8">Uncharacterized protein</fullName>
    </submittedName>
</protein>
<proteinExistence type="predicted"/>
<feature type="compositionally biased region" description="Polar residues" evidence="4">
    <location>
        <begin position="587"/>
        <end position="596"/>
    </location>
</feature>
<dbReference type="Proteomes" id="UP000007879">
    <property type="component" value="Unassembled WGS sequence"/>
</dbReference>
<dbReference type="PROSITE" id="PS50003">
    <property type="entry name" value="PH_DOMAIN"/>
    <property type="match status" value="1"/>
</dbReference>
<feature type="region of interest" description="Disordered" evidence="4">
    <location>
        <begin position="554"/>
        <end position="603"/>
    </location>
</feature>
<dbReference type="PROSITE" id="PS00741">
    <property type="entry name" value="DH_1"/>
    <property type="match status" value="1"/>
</dbReference>
<sequence>MASCDESERSETVEKVDGELNKEDTMNEEPQQDGASSGMRTSKNSPVLKRKIAFLSGAKHEGHLILSITSNGMAVLEGDGSLDSLDITMKYISSLMDGSSDTAQKGLKFLIDCRRNSQAHIIKTVLEKIASEDCPLPCTCVILFKSVSQLNQLTSLFSKNKAKLVTSEIKEKLNIITVKDKEELFRLVPPELLTEDFGGSFHYDHEQWIRNNKLYEKVKILRGKILEKMPHVRDGLNDFEIPQSVKDAERLMTEQLKLKEFFVNMFAEIDVCIDQLTTYLVDQSQDTTLSGASAVAMLSSEHVLAYLNRTNEEVHEEQAEFDKFWALHKARLDHMMRTCHYKRTVEKVKHLVQGHIDDLTRADLAIGENLEVALELGEKHEVFVSTCKEKIDSHMKEIQEEQTQISKLPTGSEIKNQLLLKDINDVKQSVQLLTESYQELMKLCQQKRDLFIVAVKFHMSVRQCEQWCSTVKEFVEVSPLDDVSPDKAGELVEQAESIMQQMTQRQLNSMKEFASCLPEKQVKKLTSKTANKCNSSREKLENYKTKLLQLLALSYAPPAPPPPPMELLDSTDGGGSDSLKSDKVDPASSNPPSWTQDYPDDESDPAVLRKREFVYKEVIQTEKDYINDLKIILDSYYNEMLPEDRVPLRLRGKRSDIFGNLEAIFLFHNEVFLKQLELYENHPERVGSCFIKHSSDFQLYSSYCQNRPKSEALLTESPECQSFFKEIQIRLAHQLPLNSFLIKPIQRITKYQLLIKDMIKYSSKAPQALRDLQTGLSIMLQVLKSLNDSLHVVGLKGFPGALVEQGRLLVHDPFQVWEMGHSRNILSRSHERHVFLFEKVLIFSKKKEEQTQQKHKENKSNSYFYKNHLHLSDVRLKEQPDENPLCFTLLVHGQNRMYKLQANSKDVCVMWTKELHRILCDPFSLLKDVVLKSGTLDRATAAKFTKMSKSVQGKSQLFDGVMPSENSTAYGPKKSFSGRFKLNIRPGKKKSAPNAQERGSGSQTPTPTGSDKEKHQMGYRDDQALFSSVPTKLSARTFSHDDLLSDNSKEAEEWSDGEDESGSPGTADHYEILAPGTAHFYTAVADYAPSGDDQGIPLKIDQEVEVIGINDSGWWWVRATNYVSGETLEGWVPASHLRVSKI</sequence>
<evidence type="ECO:0000256" key="3">
    <source>
        <dbReference type="PROSITE-ProRule" id="PRU00192"/>
    </source>
</evidence>
<feature type="compositionally biased region" description="Polar residues" evidence="4">
    <location>
        <begin position="33"/>
        <end position="43"/>
    </location>
</feature>
<dbReference type="InterPro" id="IPR035899">
    <property type="entry name" value="DBL_dom_sf"/>
</dbReference>
<dbReference type="SUPFAM" id="SSF50044">
    <property type="entry name" value="SH3-domain"/>
    <property type="match status" value="1"/>
</dbReference>
<feature type="domain" description="DH" evidence="7">
    <location>
        <begin position="610"/>
        <end position="789"/>
    </location>
</feature>
<dbReference type="Pfam" id="PF00621">
    <property type="entry name" value="RhoGEF"/>
    <property type="match status" value="1"/>
</dbReference>
<evidence type="ECO:0000259" key="7">
    <source>
        <dbReference type="PROSITE" id="PS50010"/>
    </source>
</evidence>
<feature type="domain" description="SH3" evidence="5">
    <location>
        <begin position="1076"/>
        <end position="1142"/>
    </location>
</feature>
<feature type="compositionally biased region" description="Polar residues" evidence="4">
    <location>
        <begin position="993"/>
        <end position="1009"/>
    </location>
</feature>
<feature type="domain" description="PH" evidence="6">
    <location>
        <begin position="801"/>
        <end position="920"/>
    </location>
</feature>
<dbReference type="OrthoDB" id="10004999at2759"/>
<dbReference type="InterPro" id="IPR011993">
    <property type="entry name" value="PH-like_dom_sf"/>
</dbReference>
<evidence type="ECO:0000313" key="8">
    <source>
        <dbReference type="EnsemblMetazoa" id="Aqu2.1.22697_001"/>
    </source>
</evidence>
<dbReference type="InterPro" id="IPR000219">
    <property type="entry name" value="DH_dom"/>
</dbReference>
<accession>A0A1X7U469</accession>
<evidence type="ECO:0000259" key="5">
    <source>
        <dbReference type="PROSITE" id="PS50002"/>
    </source>
</evidence>
<dbReference type="PROSITE" id="PS50010">
    <property type="entry name" value="DH_2"/>
    <property type="match status" value="1"/>
</dbReference>
<dbReference type="SMART" id="SM00233">
    <property type="entry name" value="PH"/>
    <property type="match status" value="1"/>
</dbReference>
<feature type="region of interest" description="Disordered" evidence="4">
    <location>
        <begin position="1"/>
        <end position="43"/>
    </location>
</feature>
<feature type="region of interest" description="Disordered" evidence="4">
    <location>
        <begin position="958"/>
        <end position="1016"/>
    </location>
</feature>
<dbReference type="SUPFAM" id="SSF48065">
    <property type="entry name" value="DBL homology domain (DH-domain)"/>
    <property type="match status" value="1"/>
</dbReference>
<dbReference type="GO" id="GO:0005085">
    <property type="term" value="F:guanyl-nucleotide exchange factor activity"/>
    <property type="evidence" value="ECO:0007669"/>
    <property type="project" value="UniProtKB-KW"/>
</dbReference>
<dbReference type="PANTHER" id="PTHR22826:SF106">
    <property type="entry name" value="TRIO, ISOFORM A"/>
    <property type="match status" value="1"/>
</dbReference>